<protein>
    <submittedName>
        <fullName evidence="2">Prepilin-type N-terminal cleavage/methylation domain-containing protein</fullName>
    </submittedName>
</protein>
<keyword evidence="1" id="KW-0472">Membrane</keyword>
<evidence type="ECO:0000313" key="3">
    <source>
        <dbReference type="Proteomes" id="UP001386437"/>
    </source>
</evidence>
<dbReference type="InterPro" id="IPR012902">
    <property type="entry name" value="N_methyl_site"/>
</dbReference>
<organism evidence="2 3">
    <name type="scientific">Paraburkholderia bengalensis</name>
    <dbReference type="NCBI Taxonomy" id="2747562"/>
    <lineage>
        <taxon>Bacteria</taxon>
        <taxon>Pseudomonadati</taxon>
        <taxon>Pseudomonadota</taxon>
        <taxon>Betaproteobacteria</taxon>
        <taxon>Burkholderiales</taxon>
        <taxon>Burkholderiaceae</taxon>
        <taxon>Paraburkholderia</taxon>
    </lineage>
</organism>
<gene>
    <name evidence="2" type="ORF">H3V53_24090</name>
</gene>
<keyword evidence="1" id="KW-1133">Transmembrane helix</keyword>
<keyword evidence="3" id="KW-1185">Reference proteome</keyword>
<evidence type="ECO:0000256" key="1">
    <source>
        <dbReference type="SAM" id="Phobius"/>
    </source>
</evidence>
<name>A0ABU8IWZ0_9BURK</name>
<dbReference type="Proteomes" id="UP001386437">
    <property type="component" value="Unassembled WGS sequence"/>
</dbReference>
<dbReference type="Pfam" id="PF07963">
    <property type="entry name" value="N_methyl"/>
    <property type="match status" value="1"/>
</dbReference>
<feature type="transmembrane region" description="Helical" evidence="1">
    <location>
        <begin position="20"/>
        <end position="43"/>
    </location>
</feature>
<keyword evidence="1" id="KW-0812">Transmembrane</keyword>
<dbReference type="EMBL" id="JACFYJ010000045">
    <property type="protein sequence ID" value="MEI6000174.1"/>
    <property type="molecule type" value="Genomic_DNA"/>
</dbReference>
<evidence type="ECO:0000313" key="2">
    <source>
        <dbReference type="EMBL" id="MEI6000174.1"/>
    </source>
</evidence>
<comment type="caution">
    <text evidence="2">The sequence shown here is derived from an EMBL/GenBank/DDBJ whole genome shotgun (WGS) entry which is preliminary data.</text>
</comment>
<reference evidence="2 3" key="1">
    <citation type="journal article" date="2022" name="Arch. Microbiol.">
        <title>Paraburkholderia bengalensis sp. nov. isolated from roots of Oryza sativa, IR64.</title>
        <authorList>
            <person name="Nag P."/>
            <person name="Mondal N."/>
            <person name="Sarkar J."/>
            <person name="Das S."/>
        </authorList>
    </citation>
    <scope>NUCLEOTIDE SEQUENCE [LARGE SCALE GENOMIC DNA]</scope>
    <source>
        <strain evidence="2 3">IR64_4_BI</strain>
    </source>
</reference>
<proteinExistence type="predicted"/>
<sequence>MWSVGMMRTNRVSQSGQSLIEVLVAVAVTAVTVLGLIAVQLSIARDARSVSYREQAVLVADAIVEAARAPNPGDAAVGQWKTRAANLLPKGVADVGGAAGGAVSFARATWAWQDSMPRGGRDAGDMIDVPASCGDVDVPGGMQCVALAFAR</sequence>
<accession>A0ABU8IWZ0</accession>